<evidence type="ECO:0000256" key="5">
    <source>
        <dbReference type="ARBA" id="ARBA00022989"/>
    </source>
</evidence>
<comment type="function">
    <text evidence="8 9">Essential cell division protein that stabilizes the FtsZ protofilaments by cross-linking them and that serves as a cytoplasmic membrane anchor for the Z ring. Also required for the recruitment to the septal ring of downstream cell division proteins.</text>
</comment>
<dbReference type="AlphaFoldDB" id="A0A2U2N3F2"/>
<keyword evidence="5 8" id="KW-1133">Transmembrane helix</keyword>
<feature type="domain" description="ZipA C-terminal FtsZ-binding" evidence="11">
    <location>
        <begin position="210"/>
        <end position="340"/>
    </location>
</feature>
<keyword evidence="3 8" id="KW-0132">Cell division</keyword>
<evidence type="ECO:0000256" key="8">
    <source>
        <dbReference type="HAMAP-Rule" id="MF_00509"/>
    </source>
</evidence>
<comment type="subunit">
    <text evidence="8">Interacts with FtsZ via their C-terminal domains.</text>
</comment>
<dbReference type="InterPro" id="IPR011919">
    <property type="entry name" value="Cell_div_ZipA"/>
</dbReference>
<dbReference type="Gene3D" id="3.30.1400.10">
    <property type="entry name" value="ZipA, C-terminal FtsZ-binding domain"/>
    <property type="match status" value="1"/>
</dbReference>
<feature type="compositionally biased region" description="Low complexity" evidence="10">
    <location>
        <begin position="114"/>
        <end position="125"/>
    </location>
</feature>
<comment type="similarity">
    <text evidence="8 9">Belongs to the ZipA family.</text>
</comment>
<accession>A0A2U2N3F2</accession>
<dbReference type="SMART" id="SM00771">
    <property type="entry name" value="ZipA_C"/>
    <property type="match status" value="1"/>
</dbReference>
<evidence type="ECO:0000256" key="1">
    <source>
        <dbReference type="ARBA" id="ARBA00022475"/>
    </source>
</evidence>
<comment type="caution">
    <text evidence="12">The sequence shown here is derived from an EMBL/GenBank/DDBJ whole genome shotgun (WGS) entry which is preliminary data.</text>
</comment>
<evidence type="ECO:0000256" key="4">
    <source>
        <dbReference type="ARBA" id="ARBA00022692"/>
    </source>
</evidence>
<dbReference type="Pfam" id="PF04354">
    <property type="entry name" value="ZipA_C"/>
    <property type="match status" value="1"/>
</dbReference>
<dbReference type="GO" id="GO:0005886">
    <property type="term" value="C:plasma membrane"/>
    <property type="evidence" value="ECO:0007669"/>
    <property type="project" value="UniProtKB-SubCell"/>
</dbReference>
<dbReference type="RefSeq" id="WP_109678032.1">
    <property type="nucleotide sequence ID" value="NZ_CP086615.1"/>
</dbReference>
<dbReference type="InterPro" id="IPR007449">
    <property type="entry name" value="ZipA_FtsZ-bd_C"/>
</dbReference>
<dbReference type="PANTHER" id="PTHR38685:SF1">
    <property type="entry name" value="CELL DIVISION PROTEIN ZIPA"/>
    <property type="match status" value="1"/>
</dbReference>
<reference evidence="12 13" key="1">
    <citation type="submission" date="2018-05" db="EMBL/GenBank/DDBJ databases">
        <title>Spiribacter halobius sp. nov., a moderately halophilic bacterium isolated from marine solar saltern.</title>
        <authorList>
            <person name="Zheng W.-S."/>
            <person name="Lu D.-C."/>
            <person name="Du Z.-J."/>
        </authorList>
    </citation>
    <scope>NUCLEOTIDE SEQUENCE [LARGE SCALE GENOMIC DNA]</scope>
    <source>
        <strain evidence="12 13">E85</strain>
    </source>
</reference>
<keyword evidence="6 8" id="KW-0472">Membrane</keyword>
<evidence type="ECO:0000313" key="13">
    <source>
        <dbReference type="Proteomes" id="UP000245474"/>
    </source>
</evidence>
<comment type="subcellular location">
    <subcellularLocation>
        <location evidence="8">Cell inner membrane</location>
        <topology evidence="8">Single-pass type I membrane protein</topology>
    </subcellularLocation>
    <text evidence="8">Localizes to the Z ring in an FtsZ-dependent manner.</text>
</comment>
<dbReference type="InterPro" id="IPR036765">
    <property type="entry name" value="ZipA_FtsZ-bd_C_sf"/>
</dbReference>
<name>A0A2U2N3F2_9GAMM</name>
<evidence type="ECO:0000256" key="10">
    <source>
        <dbReference type="SAM" id="MobiDB-lite"/>
    </source>
</evidence>
<evidence type="ECO:0000256" key="2">
    <source>
        <dbReference type="ARBA" id="ARBA00022519"/>
    </source>
</evidence>
<feature type="region of interest" description="Disordered" evidence="10">
    <location>
        <begin position="32"/>
        <end position="207"/>
    </location>
</feature>
<proteinExistence type="inferred from homology"/>
<feature type="transmembrane region" description="Helical" evidence="8">
    <location>
        <begin position="6"/>
        <end position="23"/>
    </location>
</feature>
<dbReference type="HAMAP" id="MF_00509">
    <property type="entry name" value="ZipA"/>
    <property type="match status" value="1"/>
</dbReference>
<dbReference type="NCBIfam" id="TIGR02205">
    <property type="entry name" value="septum_zipA"/>
    <property type="match status" value="1"/>
</dbReference>
<dbReference type="SUPFAM" id="SSF64383">
    <property type="entry name" value="Cell-division protein ZipA, C-terminal domain"/>
    <property type="match status" value="1"/>
</dbReference>
<keyword evidence="1 8" id="KW-1003">Cell membrane</keyword>
<keyword evidence="13" id="KW-1185">Reference proteome</keyword>
<feature type="compositionally biased region" description="Basic and acidic residues" evidence="10">
    <location>
        <begin position="149"/>
        <end position="160"/>
    </location>
</feature>
<organism evidence="12 13">
    <name type="scientific">Sediminicurvatus halobius</name>
    <dbReference type="NCBI Taxonomy" id="2182432"/>
    <lineage>
        <taxon>Bacteria</taxon>
        <taxon>Pseudomonadati</taxon>
        <taxon>Pseudomonadota</taxon>
        <taxon>Gammaproteobacteria</taxon>
        <taxon>Chromatiales</taxon>
        <taxon>Ectothiorhodospiraceae</taxon>
        <taxon>Sediminicurvatus</taxon>
    </lineage>
</organism>
<evidence type="ECO:0000313" key="12">
    <source>
        <dbReference type="EMBL" id="PWG63499.1"/>
    </source>
</evidence>
<evidence type="ECO:0000256" key="7">
    <source>
        <dbReference type="ARBA" id="ARBA00023306"/>
    </source>
</evidence>
<sequence>MDELRWILLILGVVVIAGVYVYGRLQDWRHDGPPWRRRGRREQREPFADHDLSREDIESTLGELDELIHESETEIRRPRRAPEEAERAEAGNADPEHDPEPEGDAPHPEPAPAREPGGSAGGRPELAFSEEGVGEVRVRGADGDVAASSERRLDTRRAESAAEAGSRPVARDGRGEAFAARLRRAFRGEEGGQQESVAGTPSDPPEMAGEEKIVVLSVMAPEGEVYVARALTEALEDCGLRLNSQGIYQRTLDTRTGAVALYSAANILEPGTFDPEALDETDTPGVVLFLRLPGPFDGLAAFEQMLATARTLARQLGGQVLDGRRCDLTTQSIEHIREELLEYRRRAHLAARQAR</sequence>
<dbReference type="OrthoDB" id="7054914at2"/>
<evidence type="ECO:0000256" key="6">
    <source>
        <dbReference type="ARBA" id="ARBA00023136"/>
    </source>
</evidence>
<keyword evidence="7 8" id="KW-0131">Cell cycle</keyword>
<dbReference type="PANTHER" id="PTHR38685">
    <property type="entry name" value="CELL DIVISION PROTEIN ZIPA"/>
    <property type="match status" value="1"/>
</dbReference>
<feature type="compositionally biased region" description="Basic and acidic residues" evidence="10">
    <location>
        <begin position="66"/>
        <end position="107"/>
    </location>
</feature>
<evidence type="ECO:0000256" key="9">
    <source>
        <dbReference type="RuleBase" id="RU003612"/>
    </source>
</evidence>
<keyword evidence="2 8" id="KW-0997">Cell inner membrane</keyword>
<dbReference type="EMBL" id="QFFI01000010">
    <property type="protein sequence ID" value="PWG63499.1"/>
    <property type="molecule type" value="Genomic_DNA"/>
</dbReference>
<feature type="compositionally biased region" description="Basic and acidic residues" evidence="10">
    <location>
        <begin position="42"/>
        <end position="57"/>
    </location>
</feature>
<protein>
    <recommendedName>
        <fullName evidence="8 9">Cell division protein ZipA</fullName>
    </recommendedName>
</protein>
<keyword evidence="4 8" id="KW-0812">Transmembrane</keyword>
<dbReference type="GO" id="GO:0000917">
    <property type="term" value="P:division septum assembly"/>
    <property type="evidence" value="ECO:0007669"/>
    <property type="project" value="TreeGrafter"/>
</dbReference>
<evidence type="ECO:0000256" key="3">
    <source>
        <dbReference type="ARBA" id="ARBA00022618"/>
    </source>
</evidence>
<dbReference type="GO" id="GO:0043093">
    <property type="term" value="P:FtsZ-dependent cytokinesis"/>
    <property type="evidence" value="ECO:0007669"/>
    <property type="project" value="UniProtKB-UniRule"/>
</dbReference>
<dbReference type="GO" id="GO:0032153">
    <property type="term" value="C:cell division site"/>
    <property type="evidence" value="ECO:0007669"/>
    <property type="project" value="UniProtKB-UniRule"/>
</dbReference>
<gene>
    <name evidence="8 12" type="primary">zipA</name>
    <name evidence="12" type="ORF">DEM34_08005</name>
</gene>
<evidence type="ECO:0000259" key="11">
    <source>
        <dbReference type="SMART" id="SM00771"/>
    </source>
</evidence>
<dbReference type="Proteomes" id="UP000245474">
    <property type="component" value="Unassembled WGS sequence"/>
</dbReference>